<dbReference type="STRING" id="297318.BK138_32205"/>
<dbReference type="AlphaFoldDB" id="A0A1R1E679"/>
<evidence type="ECO:0000256" key="5">
    <source>
        <dbReference type="ARBA" id="ARBA00023136"/>
    </source>
</evidence>
<name>A0A1R1E679_9BACL</name>
<dbReference type="GO" id="GO:0008053">
    <property type="term" value="P:mitochondrial fusion"/>
    <property type="evidence" value="ECO:0007669"/>
    <property type="project" value="TreeGrafter"/>
</dbReference>
<dbReference type="GO" id="GO:0005525">
    <property type="term" value="F:GTP binding"/>
    <property type="evidence" value="ECO:0007669"/>
    <property type="project" value="UniProtKB-KW"/>
</dbReference>
<reference evidence="7 8" key="1">
    <citation type="submission" date="2016-11" db="EMBL/GenBank/DDBJ databases">
        <title>Paenibacillus species isolates.</title>
        <authorList>
            <person name="Beno S.M."/>
        </authorList>
    </citation>
    <scope>NUCLEOTIDE SEQUENCE [LARGE SCALE GENOMIC DNA]</scope>
    <source>
        <strain evidence="7 8">FSL R5-0378</strain>
    </source>
</reference>
<comment type="subcellular location">
    <subcellularLocation>
        <location evidence="1">Membrane</location>
    </subcellularLocation>
</comment>
<dbReference type="RefSeq" id="WP_076176362.1">
    <property type="nucleotide sequence ID" value="NZ_MRTP01000018.1"/>
</dbReference>
<evidence type="ECO:0000256" key="3">
    <source>
        <dbReference type="ARBA" id="ARBA00022801"/>
    </source>
</evidence>
<dbReference type="Gene3D" id="3.40.50.300">
    <property type="entry name" value="P-loop containing nucleotide triphosphate hydrolases"/>
    <property type="match status" value="1"/>
</dbReference>
<evidence type="ECO:0000256" key="1">
    <source>
        <dbReference type="ARBA" id="ARBA00004370"/>
    </source>
</evidence>
<protein>
    <recommendedName>
        <fullName evidence="6">Dynamin N-terminal domain-containing protein</fullName>
    </recommendedName>
</protein>
<dbReference type="SUPFAM" id="SSF52540">
    <property type="entry name" value="P-loop containing nucleoside triphosphate hydrolases"/>
    <property type="match status" value="1"/>
</dbReference>
<dbReference type="InterPro" id="IPR045063">
    <property type="entry name" value="Dynamin_N"/>
</dbReference>
<dbReference type="Proteomes" id="UP000187172">
    <property type="component" value="Unassembled WGS sequence"/>
</dbReference>
<dbReference type="InterPro" id="IPR027417">
    <property type="entry name" value="P-loop_NTPase"/>
</dbReference>
<keyword evidence="3" id="KW-0378">Hydrolase</keyword>
<keyword evidence="5" id="KW-0472">Membrane</keyword>
<evidence type="ECO:0000256" key="2">
    <source>
        <dbReference type="ARBA" id="ARBA00022741"/>
    </source>
</evidence>
<dbReference type="Pfam" id="PF00350">
    <property type="entry name" value="Dynamin_N"/>
    <property type="match status" value="1"/>
</dbReference>
<organism evidence="7 8">
    <name type="scientific">Paenibacillus rhizosphaerae</name>
    <dbReference type="NCBI Taxonomy" id="297318"/>
    <lineage>
        <taxon>Bacteria</taxon>
        <taxon>Bacillati</taxon>
        <taxon>Bacillota</taxon>
        <taxon>Bacilli</taxon>
        <taxon>Bacillales</taxon>
        <taxon>Paenibacillaceae</taxon>
        <taxon>Paenibacillus</taxon>
    </lineage>
</organism>
<evidence type="ECO:0000313" key="7">
    <source>
        <dbReference type="EMBL" id="OMF47300.1"/>
    </source>
</evidence>
<keyword evidence="2" id="KW-0547">Nucleotide-binding</keyword>
<dbReference type="GO" id="GO:0003924">
    <property type="term" value="F:GTPase activity"/>
    <property type="evidence" value="ECO:0007669"/>
    <property type="project" value="InterPro"/>
</dbReference>
<dbReference type="PANTHER" id="PTHR10465:SF0">
    <property type="entry name" value="SARCALUMENIN"/>
    <property type="match status" value="1"/>
</dbReference>
<evidence type="ECO:0000313" key="8">
    <source>
        <dbReference type="Proteomes" id="UP000187172"/>
    </source>
</evidence>
<dbReference type="InterPro" id="IPR027094">
    <property type="entry name" value="Mitofusin_fam"/>
</dbReference>
<evidence type="ECO:0000256" key="4">
    <source>
        <dbReference type="ARBA" id="ARBA00023134"/>
    </source>
</evidence>
<keyword evidence="4" id="KW-0342">GTP-binding</keyword>
<dbReference type="EMBL" id="MRTP01000018">
    <property type="protein sequence ID" value="OMF47300.1"/>
    <property type="molecule type" value="Genomic_DNA"/>
</dbReference>
<accession>A0A1R1E679</accession>
<keyword evidence="8" id="KW-1185">Reference proteome</keyword>
<comment type="caution">
    <text evidence="7">The sequence shown here is derived from an EMBL/GenBank/DDBJ whole genome shotgun (WGS) entry which is preliminary data.</text>
</comment>
<gene>
    <name evidence="7" type="ORF">BK138_32205</name>
</gene>
<feature type="domain" description="Dynamin N-terminal" evidence="6">
    <location>
        <begin position="140"/>
        <end position="311"/>
    </location>
</feature>
<evidence type="ECO:0000259" key="6">
    <source>
        <dbReference type="Pfam" id="PF00350"/>
    </source>
</evidence>
<proteinExistence type="predicted"/>
<dbReference type="PANTHER" id="PTHR10465">
    <property type="entry name" value="TRANSMEMBRANE GTPASE FZO1"/>
    <property type="match status" value="1"/>
</dbReference>
<dbReference type="GO" id="GO:0016020">
    <property type="term" value="C:membrane"/>
    <property type="evidence" value="ECO:0007669"/>
    <property type="project" value="UniProtKB-SubCell"/>
</dbReference>
<sequence length="765" mass="87741">MKKVYIKYNPYKLETEIQIEGKKLAGNSMLGDRINDGSRMQEWIEDLPRFLIDEYNDNQFHIEFHGTVMDYEDLVDVFTQANERGELTVQFDRIPAKETTDKEVLIDCIFEKIQQGPFEELRATEVSTAFKHAKSSDFEVCVVATMSAGKSTLINSMLRTKLMPSKQEACTAIITRIKDCSQEAIPFMAEVHDRDRRLIETHQEMKYTTMERLNSDPNVSEIDVFGNIPFVASDDVSLVLVDTPGPNNSRDPMHRKVQSEFLGKSSKSLVLYIMTGEFGTDDDNALLKRVADSMSVGGKQSKDRFIFVVNKLDGRKKEDGDITHTLNRIRSYLKTHGIENPKLFPAAALPALNIRLIATGEEQDEDTIDETEVTIKKLNRNEEMHFEKFVELPPSIRGQINDQLAAARNSWTEKPVENPDEALIHTGVVAIESAIRQYVQKYAKTSKIKNIVDTFIHKLDEVGSFEATKREIAVNKDEHERIIQVINSIEQKIASGKEAKKFSDKILGASESIRSSSQQVINEIIGKYQALLTNKIDSIRDEEFSVDDAEYEVELLKKFAKMLEPEFEADLDELVRQNLINVCVALLEEYRSKLAQLNEDLNVGHISIDPIKLMSGSLHKSEFEITQFIKEKEVEDGEEWVENTSKRWYKPWTWRQESGYYRTTYKTIRYITGSDLARDFLSPIEEGLYKNGKAAQKYAIQQSKVIEANFMAEFKRLDGILNAKLEDLKYAAMDEKRIQERIQESEAKLAWLEQIKREVESILEI</sequence>